<evidence type="ECO:0000256" key="9">
    <source>
        <dbReference type="ARBA" id="ARBA00022989"/>
    </source>
</evidence>
<accession>A0A6P8IF53</accession>
<evidence type="ECO:0000256" key="1">
    <source>
        <dbReference type="ARBA" id="ARBA00004298"/>
    </source>
</evidence>
<protein>
    <recommendedName>
        <fullName evidence="3 14">NADH dehydrogenase [ubiquinone] 1 alpha subcomplex subunit 13</fullName>
    </recommendedName>
</protein>
<name>A0A6P8IF53_ACTTE</name>
<reference evidence="16" key="1">
    <citation type="submission" date="2025-08" db="UniProtKB">
        <authorList>
            <consortium name="RefSeq"/>
        </authorList>
    </citation>
    <scope>IDENTIFICATION</scope>
    <source>
        <tissue evidence="16">Tentacle</tissue>
    </source>
</reference>
<keyword evidence="6 14" id="KW-0812">Transmembrane</keyword>
<keyword evidence="4 14" id="KW-0813">Transport</keyword>
<dbReference type="PANTHER" id="PTHR12966:SF0">
    <property type="entry name" value="NADH DEHYDROGENASE [UBIQUINONE] 1 ALPHA SUBCOMPLEX SUBUNIT 13"/>
    <property type="match status" value="1"/>
</dbReference>
<sequence>MAELKQELPRKGGYAPVEFSRGVPKRGPPGWLMILGGGFIMSVGFAMVVRGNRRRCELRKEQLQARISLLPVLQAESDRRVLQALKENEEEEAQIMKDVKDWSVGESVYNTNKWVTPMPEQIMKM</sequence>
<dbReference type="GO" id="GO:0005743">
    <property type="term" value="C:mitochondrial inner membrane"/>
    <property type="evidence" value="ECO:0007669"/>
    <property type="project" value="UniProtKB-SubCell"/>
</dbReference>
<comment type="function">
    <text evidence="14">Complex I functions in the transfer of electrons from NADH to the respiratory chain. Accessory subunit of the mitochondrial membrane respiratory chain NADH dehydrogenase (Complex I), that is believed not to be involved in catalysis.</text>
</comment>
<comment type="subunit">
    <text evidence="13">Complex I is composed of 45 different subunits. Interacts with CARD15, but not with CARD4. Interacts with STAT3, but not with STAT1, STAT2 and STAT5A. Interacts with OLFM4.</text>
</comment>
<dbReference type="RefSeq" id="XP_031565305.1">
    <property type="nucleotide sequence ID" value="XM_031709445.1"/>
</dbReference>
<evidence type="ECO:0000256" key="11">
    <source>
        <dbReference type="ARBA" id="ARBA00023136"/>
    </source>
</evidence>
<evidence type="ECO:0000256" key="13">
    <source>
        <dbReference type="ARBA" id="ARBA00046797"/>
    </source>
</evidence>
<dbReference type="InterPro" id="IPR009346">
    <property type="entry name" value="GRIM-19"/>
</dbReference>
<evidence type="ECO:0000313" key="16">
    <source>
        <dbReference type="RefSeq" id="XP_031565305.1"/>
    </source>
</evidence>
<comment type="similarity">
    <text evidence="2 14">Belongs to the complex I NDUFA13 subunit family.</text>
</comment>
<dbReference type="Pfam" id="PF06212">
    <property type="entry name" value="GRIM-19"/>
    <property type="match status" value="1"/>
</dbReference>
<dbReference type="OrthoDB" id="3308at2759"/>
<comment type="subcellular location">
    <subcellularLocation>
        <location evidence="1 14">Mitochondrion inner membrane</location>
        <topology evidence="1 14">Single-pass membrane protein</topology>
        <orientation evidence="1 14">Matrix side</orientation>
    </subcellularLocation>
</comment>
<dbReference type="InParanoid" id="A0A6P8IF53"/>
<evidence type="ECO:0000256" key="3">
    <source>
        <dbReference type="ARBA" id="ARBA00018192"/>
    </source>
</evidence>
<evidence type="ECO:0000256" key="6">
    <source>
        <dbReference type="ARBA" id="ARBA00022692"/>
    </source>
</evidence>
<dbReference type="FunCoup" id="A0A6P8IF53">
    <property type="interactions" value="1878"/>
</dbReference>
<evidence type="ECO:0000256" key="2">
    <source>
        <dbReference type="ARBA" id="ARBA00007312"/>
    </source>
</evidence>
<comment type="function">
    <text evidence="12">Accessory subunit of the mitochondrial membrane respiratory chain NADH dehydrogenase (Complex I), that is believed not to be involved in catalysis. Complex I functions in the transfer of electrons from NADH to the respiratory chain. The immediate electron acceptor for the enzyme is believed to be ubiquinone. Involved in the interferon/all-trans-retinoic acid (IFN/RA) induced cell death. This apoptotic activity is inhibited by interaction with viral IRF1. Prevents the transactivation of STAT3 target genes. May play a role in CARD15-mediated innate mucosal responses and serve to regulate intestinal epithelial cell responses to microbes.</text>
</comment>
<dbReference type="KEGG" id="aten:116300563"/>
<dbReference type="Proteomes" id="UP000515163">
    <property type="component" value="Unplaced"/>
</dbReference>
<keyword evidence="7 14" id="KW-0999">Mitochondrion inner membrane</keyword>
<evidence type="ECO:0000313" key="15">
    <source>
        <dbReference type="Proteomes" id="UP000515163"/>
    </source>
</evidence>
<keyword evidence="5 14" id="KW-0679">Respiratory chain</keyword>
<evidence type="ECO:0000256" key="7">
    <source>
        <dbReference type="ARBA" id="ARBA00022792"/>
    </source>
</evidence>
<evidence type="ECO:0000256" key="4">
    <source>
        <dbReference type="ARBA" id="ARBA00022448"/>
    </source>
</evidence>
<dbReference type="GeneID" id="116300563"/>
<keyword evidence="8 14" id="KW-0249">Electron transport</keyword>
<keyword evidence="11 14" id="KW-0472">Membrane</keyword>
<proteinExistence type="inferred from homology"/>
<organism evidence="15 16">
    <name type="scientific">Actinia tenebrosa</name>
    <name type="common">Australian red waratah sea anemone</name>
    <dbReference type="NCBI Taxonomy" id="6105"/>
    <lineage>
        <taxon>Eukaryota</taxon>
        <taxon>Metazoa</taxon>
        <taxon>Cnidaria</taxon>
        <taxon>Anthozoa</taxon>
        <taxon>Hexacorallia</taxon>
        <taxon>Actiniaria</taxon>
        <taxon>Actiniidae</taxon>
        <taxon>Actinia</taxon>
    </lineage>
</organism>
<evidence type="ECO:0000256" key="8">
    <source>
        <dbReference type="ARBA" id="ARBA00022982"/>
    </source>
</evidence>
<keyword evidence="10 14" id="KW-0496">Mitochondrion</keyword>
<gene>
    <name evidence="16" type="primary">LOC116300563</name>
</gene>
<evidence type="ECO:0000256" key="12">
    <source>
        <dbReference type="ARBA" id="ARBA00045908"/>
    </source>
</evidence>
<dbReference type="GO" id="GO:0045271">
    <property type="term" value="C:respiratory chain complex I"/>
    <property type="evidence" value="ECO:0007669"/>
    <property type="project" value="UniProtKB-UniRule"/>
</dbReference>
<keyword evidence="15" id="KW-1185">Reference proteome</keyword>
<keyword evidence="9 14" id="KW-1133">Transmembrane helix</keyword>
<feature type="transmembrane region" description="Helical" evidence="14">
    <location>
        <begin position="30"/>
        <end position="49"/>
    </location>
</feature>
<evidence type="ECO:0000256" key="10">
    <source>
        <dbReference type="ARBA" id="ARBA00023128"/>
    </source>
</evidence>
<dbReference type="AlphaFoldDB" id="A0A6P8IF53"/>
<evidence type="ECO:0000256" key="5">
    <source>
        <dbReference type="ARBA" id="ARBA00022660"/>
    </source>
</evidence>
<dbReference type="PANTHER" id="PTHR12966">
    <property type="entry name" value="NADH DEHYDROGENASE UBIQUINONE 1 ALPHA SUBCOMPLEX SUBUNIT 13"/>
    <property type="match status" value="1"/>
</dbReference>
<evidence type="ECO:0000256" key="14">
    <source>
        <dbReference type="RuleBase" id="RU368034"/>
    </source>
</evidence>